<dbReference type="Pfam" id="PF10318">
    <property type="entry name" value="7TM_GPCR_Srh"/>
    <property type="match status" value="2"/>
</dbReference>
<gene>
    <name evidence="2" type="ORF">CRE_01202</name>
</gene>
<keyword evidence="1" id="KW-0472">Membrane</keyword>
<dbReference type="Proteomes" id="UP000008281">
    <property type="component" value="Unassembled WGS sequence"/>
</dbReference>
<proteinExistence type="predicted"/>
<evidence type="ECO:0000313" key="2">
    <source>
        <dbReference type="EMBL" id="EFP10661.1"/>
    </source>
</evidence>
<dbReference type="InterPro" id="IPR019422">
    <property type="entry name" value="7TM_GPCR_serpentine_rcpt_Srh"/>
</dbReference>
<dbReference type="PANTHER" id="PTHR22941:SF305">
    <property type="entry name" value="SERPENTINE RECEPTOR, CLASS H"/>
    <property type="match status" value="1"/>
</dbReference>
<feature type="transmembrane region" description="Helical" evidence="1">
    <location>
        <begin position="51"/>
        <end position="77"/>
    </location>
</feature>
<dbReference type="InParanoid" id="E3MWI7"/>
<feature type="transmembrane region" description="Helical" evidence="1">
    <location>
        <begin position="246"/>
        <end position="267"/>
    </location>
</feature>
<feature type="transmembrane region" description="Helical" evidence="1">
    <location>
        <begin position="15"/>
        <end position="39"/>
    </location>
</feature>
<dbReference type="EMBL" id="DS268487">
    <property type="protein sequence ID" value="EFP10661.1"/>
    <property type="molecule type" value="Genomic_DNA"/>
</dbReference>
<feature type="transmembrane region" description="Helical" evidence="1">
    <location>
        <begin position="97"/>
        <end position="116"/>
    </location>
</feature>
<dbReference type="OrthoDB" id="5860897at2759"/>
<evidence type="ECO:0000313" key="3">
    <source>
        <dbReference type="Proteomes" id="UP000008281"/>
    </source>
</evidence>
<dbReference type="eggNOG" id="ENOG502TIJD">
    <property type="taxonomic scope" value="Eukaryota"/>
</dbReference>
<sequence>MTCIFNGSFMESDRFLAYALHTLTSIEIPLHVIGAYLIIFKTPRTMKTAKYSILQLHVTCTMMDLMITSFWIFYWLIPSAGGFPVGLMSNIGINSTVQAFIAFNVMLAVALTYVSFFENRYDALVIGYIGRSQRRNFWRAVYFIVNVIYVESILAFVFLNMTTQEEGRRIVELKQPCIPSSLLNNPNFINLNVKNEYLPHFIGSMVLIIFLQGLYFVFYTTYYLFKDVAHVSKTTRMMQRKFFLSMFLQAVIPALSIALPFHCYYYLWKTRYFYQSEKISSITYISVEILLFAAYNNLAMIAMGCNGLFSTLVMILVHHPYRSAVLEMCRVRKMEFPRSVVATMNLRPLVKISGG</sequence>
<keyword evidence="1" id="KW-1133">Transmembrane helix</keyword>
<accession>E3MWI7</accession>
<feature type="transmembrane region" description="Helical" evidence="1">
    <location>
        <begin position="137"/>
        <end position="159"/>
    </location>
</feature>
<feature type="transmembrane region" description="Helical" evidence="1">
    <location>
        <begin position="201"/>
        <end position="225"/>
    </location>
</feature>
<feature type="transmembrane region" description="Helical" evidence="1">
    <location>
        <begin position="298"/>
        <end position="317"/>
    </location>
</feature>
<dbReference type="InterPro" id="IPR053220">
    <property type="entry name" value="Nematode_rcpt-like_serp_H"/>
</dbReference>
<keyword evidence="3" id="KW-1185">Reference proteome</keyword>
<protein>
    <submittedName>
        <fullName evidence="2">Uncharacterized protein</fullName>
    </submittedName>
</protein>
<keyword evidence="1" id="KW-0812">Transmembrane</keyword>
<name>E3MWI7_CAERE</name>
<dbReference type="HOGENOM" id="CLU_042960_1_0_1"/>
<dbReference type="PANTHER" id="PTHR22941">
    <property type="entry name" value="SERPENTINE RECEPTOR"/>
    <property type="match status" value="1"/>
</dbReference>
<evidence type="ECO:0000256" key="1">
    <source>
        <dbReference type="SAM" id="Phobius"/>
    </source>
</evidence>
<dbReference type="OMA" id="HICCAIM"/>
<dbReference type="AlphaFoldDB" id="E3MWI7"/>
<organism evidence="3">
    <name type="scientific">Caenorhabditis remanei</name>
    <name type="common">Caenorhabditis vulgaris</name>
    <dbReference type="NCBI Taxonomy" id="31234"/>
    <lineage>
        <taxon>Eukaryota</taxon>
        <taxon>Metazoa</taxon>
        <taxon>Ecdysozoa</taxon>
        <taxon>Nematoda</taxon>
        <taxon>Chromadorea</taxon>
        <taxon>Rhabditida</taxon>
        <taxon>Rhabditina</taxon>
        <taxon>Rhabditomorpha</taxon>
        <taxon>Rhabditoidea</taxon>
        <taxon>Rhabditidae</taxon>
        <taxon>Peloderinae</taxon>
        <taxon>Caenorhabditis</taxon>
    </lineage>
</organism>
<reference evidence="2" key="1">
    <citation type="submission" date="2007-07" db="EMBL/GenBank/DDBJ databases">
        <title>PCAP assembly of the Caenorhabditis remanei genome.</title>
        <authorList>
            <consortium name="The Caenorhabditis remanei Sequencing Consortium"/>
            <person name="Wilson R.K."/>
        </authorList>
    </citation>
    <scope>NUCLEOTIDE SEQUENCE [LARGE SCALE GENOMIC DNA]</scope>
    <source>
        <strain evidence="2">PB4641</strain>
    </source>
</reference>